<feature type="region of interest" description="Disordered" evidence="2">
    <location>
        <begin position="238"/>
        <end position="289"/>
    </location>
</feature>
<feature type="region of interest" description="Disordered" evidence="2">
    <location>
        <begin position="74"/>
        <end position="94"/>
    </location>
</feature>
<protein>
    <submittedName>
        <fullName evidence="3">Uncharacterized protein</fullName>
    </submittedName>
</protein>
<dbReference type="Proteomes" id="UP001151760">
    <property type="component" value="Unassembled WGS sequence"/>
</dbReference>
<accession>A0ABQ4XZN4</accession>
<feature type="coiled-coil region" evidence="1">
    <location>
        <begin position="394"/>
        <end position="435"/>
    </location>
</feature>
<evidence type="ECO:0000256" key="1">
    <source>
        <dbReference type="SAM" id="Coils"/>
    </source>
</evidence>
<feature type="region of interest" description="Disordered" evidence="2">
    <location>
        <begin position="308"/>
        <end position="357"/>
    </location>
</feature>
<reference evidence="3" key="1">
    <citation type="journal article" date="2022" name="Int. J. Mol. Sci.">
        <title>Draft Genome of Tanacetum Coccineum: Genomic Comparison of Closely Related Tanacetum-Family Plants.</title>
        <authorList>
            <person name="Yamashiro T."/>
            <person name="Shiraishi A."/>
            <person name="Nakayama K."/>
            <person name="Satake H."/>
        </authorList>
    </citation>
    <scope>NUCLEOTIDE SEQUENCE</scope>
</reference>
<keyword evidence="1" id="KW-0175">Coiled coil</keyword>
<evidence type="ECO:0000256" key="2">
    <source>
        <dbReference type="SAM" id="MobiDB-lite"/>
    </source>
</evidence>
<organism evidence="3 4">
    <name type="scientific">Tanacetum coccineum</name>
    <dbReference type="NCBI Taxonomy" id="301880"/>
    <lineage>
        <taxon>Eukaryota</taxon>
        <taxon>Viridiplantae</taxon>
        <taxon>Streptophyta</taxon>
        <taxon>Embryophyta</taxon>
        <taxon>Tracheophyta</taxon>
        <taxon>Spermatophyta</taxon>
        <taxon>Magnoliopsida</taxon>
        <taxon>eudicotyledons</taxon>
        <taxon>Gunneridae</taxon>
        <taxon>Pentapetalae</taxon>
        <taxon>asterids</taxon>
        <taxon>campanulids</taxon>
        <taxon>Asterales</taxon>
        <taxon>Asteraceae</taxon>
        <taxon>Asteroideae</taxon>
        <taxon>Anthemideae</taxon>
        <taxon>Anthemidinae</taxon>
        <taxon>Tanacetum</taxon>
    </lineage>
</organism>
<comment type="caution">
    <text evidence="3">The sequence shown here is derived from an EMBL/GenBank/DDBJ whole genome shotgun (WGS) entry which is preliminary data.</text>
</comment>
<dbReference type="EMBL" id="BQNB010009919">
    <property type="protein sequence ID" value="GJS70227.1"/>
    <property type="molecule type" value="Genomic_DNA"/>
</dbReference>
<reference evidence="3" key="2">
    <citation type="submission" date="2022-01" db="EMBL/GenBank/DDBJ databases">
        <authorList>
            <person name="Yamashiro T."/>
            <person name="Shiraishi A."/>
            <person name="Satake H."/>
            <person name="Nakayama K."/>
        </authorList>
    </citation>
    <scope>NUCLEOTIDE SEQUENCE</scope>
</reference>
<proteinExistence type="predicted"/>
<name>A0ABQ4XZN4_9ASTR</name>
<sequence>MVPTTPLRKSLMQNFIDRLFTEMHMTWSPDVTLVNVKEKSHKGMKCHKMPSKFVRSLMFGASILWDLETDIREKDEKSSQKGTKPSTKSKSVEKPNIEQFWSTAKAQTINEETQIHALVDGMKIVIVESSVRIDLQFADEDGTDCLPTTTIFEKLKLMGCLCPMKTAWNEFSSNIASAIICLATNQKFNFSKMVFDGMTRNLDSISAKFLMYPRIGKDFSGKVTPLFDTVLIQYQSEVGEGSGHPTNPQHTPTTDQPPISEPIIAQSSQQPIKTYKPRKLKKKVTQIPQSSEPIDLVADEAVLKEKGNSLERDATTTSSLEAEQVSGNITKTRSKEALNEPTPQETGSGSGPRRQDTMGDTIARTRFENVSKTSNDSPIGGVNTPQSDEVSMQLSELMEICTNLLQRVQDLETTKTAQAKEITSLKKRVKKLEQRGRSRTPRLKRFYKVGTSKRVESSAEASLGDQEDASKQVKNIAEIDADVDISLVHENAGIQGRFDDEDMFDTSVFNNEEVFAGQDMADQEVNVAKKEVSVADLITTAGEVVTTASVDISTTSVPITVSTATPTTPPTITTEDDMTLAETLMEIRVLNQRQNEWLCKSQVRFQE</sequence>
<feature type="compositionally biased region" description="Polar residues" evidence="2">
    <location>
        <begin position="315"/>
        <end position="331"/>
    </location>
</feature>
<keyword evidence="4" id="KW-1185">Reference proteome</keyword>
<feature type="compositionally biased region" description="Basic residues" evidence="2">
    <location>
        <begin position="275"/>
        <end position="284"/>
    </location>
</feature>
<gene>
    <name evidence="3" type="ORF">Tco_0703068</name>
</gene>
<evidence type="ECO:0000313" key="3">
    <source>
        <dbReference type="EMBL" id="GJS70227.1"/>
    </source>
</evidence>
<evidence type="ECO:0000313" key="4">
    <source>
        <dbReference type="Proteomes" id="UP001151760"/>
    </source>
</evidence>
<feature type="compositionally biased region" description="Polar residues" evidence="2">
    <location>
        <begin position="244"/>
        <end position="257"/>
    </location>
</feature>
<feature type="compositionally biased region" description="Polar residues" evidence="2">
    <location>
        <begin position="80"/>
        <end position="89"/>
    </location>
</feature>